<evidence type="ECO:0000313" key="2">
    <source>
        <dbReference type="EMBL" id="HAC6678933.1"/>
    </source>
</evidence>
<proteinExistence type="predicted"/>
<dbReference type="GO" id="GO:0006629">
    <property type="term" value="P:lipid metabolic process"/>
    <property type="evidence" value="ECO:0007669"/>
    <property type="project" value="InterPro"/>
</dbReference>
<dbReference type="Gene3D" id="3.20.20.190">
    <property type="entry name" value="Phosphatidylinositol (PI) phosphodiesterase"/>
    <property type="match status" value="1"/>
</dbReference>
<sequence>MKTLIAHRGMSCLAPENTLSAFSLAKKYNIDWIECDVDILQDGTLVVSHDDTLDRCTDKHGKLHTLRAEDLRHIDAGSWFSDKYVNERIPTVHSLIQLANKIKLNLNIEIKSCTTGAYYTHKLIDGIIIALDELDERRELIVSSFNYLILHEIKKQRPKTKVACLFEAHTLYDDWKSIIEWCGAEYIHPENKELTENMIQKFKSENLKINVWTVNDLDRANELFNWGVDGIFTDIGHKFPSKYRNAQ</sequence>
<gene>
    <name evidence="2" type="ORF">G0D12_25315</name>
</gene>
<dbReference type="GO" id="GO:0008081">
    <property type="term" value="F:phosphoric diester hydrolase activity"/>
    <property type="evidence" value="ECO:0007669"/>
    <property type="project" value="InterPro"/>
</dbReference>
<dbReference type="InterPro" id="IPR030395">
    <property type="entry name" value="GP_PDE_dom"/>
</dbReference>
<comment type="caution">
    <text evidence="2">The sequence shown here is derived from an EMBL/GenBank/DDBJ whole genome shotgun (WGS) entry which is preliminary data.</text>
</comment>
<dbReference type="PROSITE" id="PS51704">
    <property type="entry name" value="GP_PDE"/>
    <property type="match status" value="1"/>
</dbReference>
<reference evidence="2" key="1">
    <citation type="journal article" date="2018" name="Genome Biol.">
        <title>SKESA: strategic k-mer extension for scrupulous assemblies.</title>
        <authorList>
            <person name="Souvorov A."/>
            <person name="Agarwala R."/>
            <person name="Lipman D.J."/>
        </authorList>
    </citation>
    <scope>NUCLEOTIDE SEQUENCE</scope>
    <source>
        <strain evidence="2">M138</strain>
    </source>
</reference>
<dbReference type="AlphaFoldDB" id="A0A702FEJ6"/>
<reference evidence="2" key="2">
    <citation type="submission" date="2018-07" db="EMBL/GenBank/DDBJ databases">
        <authorList>
            <consortium name="NCBI Pathogen Detection Project"/>
        </authorList>
    </citation>
    <scope>NUCLEOTIDE SEQUENCE</scope>
    <source>
        <strain evidence="2">M138</strain>
    </source>
</reference>
<protein>
    <submittedName>
        <fullName evidence="2">Glycerophosphoryl diester phosphodiesterase</fullName>
    </submittedName>
</protein>
<dbReference type="SUPFAM" id="SSF51695">
    <property type="entry name" value="PLC-like phosphodiesterases"/>
    <property type="match status" value="1"/>
</dbReference>
<feature type="domain" description="GP-PDE" evidence="1">
    <location>
        <begin position="2"/>
        <end position="243"/>
    </location>
</feature>
<dbReference type="PANTHER" id="PTHR46211:SF1">
    <property type="entry name" value="GLYCEROPHOSPHODIESTER PHOSPHODIESTERASE, CYTOPLASMIC"/>
    <property type="match status" value="1"/>
</dbReference>
<name>A0A702FEJ6_SALET</name>
<dbReference type="EMBL" id="DAAMHJ010000044">
    <property type="protein sequence ID" value="HAC6678933.1"/>
    <property type="molecule type" value="Genomic_DNA"/>
</dbReference>
<dbReference type="InterPro" id="IPR017946">
    <property type="entry name" value="PLC-like_Pdiesterase_TIM-brl"/>
</dbReference>
<evidence type="ECO:0000259" key="1">
    <source>
        <dbReference type="PROSITE" id="PS51704"/>
    </source>
</evidence>
<accession>A0A702FEJ6</accession>
<organism evidence="2">
    <name type="scientific">Salmonella enterica subsp. enterica serovar Eastbourne</name>
    <dbReference type="NCBI Taxonomy" id="486993"/>
    <lineage>
        <taxon>Bacteria</taxon>
        <taxon>Pseudomonadati</taxon>
        <taxon>Pseudomonadota</taxon>
        <taxon>Gammaproteobacteria</taxon>
        <taxon>Enterobacterales</taxon>
        <taxon>Enterobacteriaceae</taxon>
        <taxon>Salmonella</taxon>
    </lineage>
</organism>
<dbReference type="PANTHER" id="PTHR46211">
    <property type="entry name" value="GLYCEROPHOSPHORYL DIESTER PHOSPHODIESTERASE"/>
    <property type="match status" value="1"/>
</dbReference>
<dbReference type="Pfam" id="PF03009">
    <property type="entry name" value="GDPD"/>
    <property type="match status" value="1"/>
</dbReference>